<reference evidence="3 4" key="2">
    <citation type="journal article" date="2014" name="J. Gen. Appl. Microbiol.">
        <title>The early diverging ascomycetous budding yeast Saitoella complicata has three histone deacetylases belonging to the Clr6, Hos2, and Rpd3 lineages.</title>
        <authorList>
            <person name="Nishida H."/>
            <person name="Matsumoto T."/>
            <person name="Kondo S."/>
            <person name="Hamamoto M."/>
            <person name="Yoshikawa H."/>
        </authorList>
    </citation>
    <scope>NUCLEOTIDE SEQUENCE [LARGE SCALE GENOMIC DNA]</scope>
    <source>
        <strain evidence="3 4">NRRL Y-17804</strain>
    </source>
</reference>
<gene>
    <name evidence="3" type="ORF">G7K_4319-t1</name>
</gene>
<evidence type="ECO:0000256" key="1">
    <source>
        <dbReference type="SAM" id="SignalP"/>
    </source>
</evidence>
<feature type="domain" description="DUF7492" evidence="2">
    <location>
        <begin position="19"/>
        <end position="231"/>
    </location>
</feature>
<dbReference type="AlphaFoldDB" id="A0A0E9NL94"/>
<proteinExistence type="predicted"/>
<dbReference type="EMBL" id="BACD03000030">
    <property type="protein sequence ID" value="GAO50185.1"/>
    <property type="molecule type" value="Genomic_DNA"/>
</dbReference>
<dbReference type="InterPro" id="IPR055915">
    <property type="entry name" value="DUF7492"/>
</dbReference>
<dbReference type="Proteomes" id="UP000033140">
    <property type="component" value="Unassembled WGS sequence"/>
</dbReference>
<keyword evidence="4" id="KW-1185">Reference proteome</keyword>
<dbReference type="OMA" id="DKMCKDT"/>
<name>A0A0E9NL94_SAICN</name>
<comment type="caution">
    <text evidence="3">The sequence shown here is derived from an EMBL/GenBank/DDBJ whole genome shotgun (WGS) entry which is preliminary data.</text>
</comment>
<evidence type="ECO:0000313" key="3">
    <source>
        <dbReference type="EMBL" id="GAO50185.1"/>
    </source>
</evidence>
<dbReference type="Gene3D" id="2.70.50.70">
    <property type="match status" value="1"/>
</dbReference>
<sequence length="337" mass="35078">MVKIFLVASALMASAVTMVQGHSWIDTITSVNNSSNVGYPRGYMGHIDAYETYGLINQPDTASLCRVNQRDPTDYTTEYPRLSTYAGDSIVASYTENGHVTKDKLAPNGTTRPGTYNWYWTGVAYGGGDSATSSSQLHTLSDLSDSTLLSGPHDFDDGKCAVDSDNSLGRDGPIPCEGTFTIPSGTAPGLYMLAWVWNFPKVLEEGYQEIYTTCMDVEVLAVSGTTNEESTASDEESILASVSSAVASSSAAASSTIASETSTTSTSASVMPSSVSVSSVSEVTATPTSIAMAAASASSAAPSLTTVEVAKTCKLRRRKRAAASASASAIASATAMK</sequence>
<evidence type="ECO:0000259" key="2">
    <source>
        <dbReference type="Pfam" id="PF24320"/>
    </source>
</evidence>
<keyword evidence="1" id="KW-0732">Signal</keyword>
<feature type="signal peptide" evidence="1">
    <location>
        <begin position="1"/>
        <end position="21"/>
    </location>
</feature>
<reference evidence="3 4" key="1">
    <citation type="journal article" date="2011" name="J. Gen. Appl. Microbiol.">
        <title>Draft genome sequencing of the enigmatic yeast Saitoella complicata.</title>
        <authorList>
            <person name="Nishida H."/>
            <person name="Hamamoto M."/>
            <person name="Sugiyama J."/>
        </authorList>
    </citation>
    <scope>NUCLEOTIDE SEQUENCE [LARGE SCALE GENOMIC DNA]</scope>
    <source>
        <strain evidence="3 4">NRRL Y-17804</strain>
    </source>
</reference>
<reference evidence="3 4" key="3">
    <citation type="journal article" date="2015" name="Genome Announc.">
        <title>Draft Genome Sequence of the Archiascomycetous Yeast Saitoella complicata.</title>
        <authorList>
            <person name="Yamauchi K."/>
            <person name="Kondo S."/>
            <person name="Hamamoto M."/>
            <person name="Takahashi Y."/>
            <person name="Ogura Y."/>
            <person name="Hayashi T."/>
            <person name="Nishida H."/>
        </authorList>
    </citation>
    <scope>NUCLEOTIDE SEQUENCE [LARGE SCALE GENOMIC DNA]</scope>
    <source>
        <strain evidence="3 4">NRRL Y-17804</strain>
    </source>
</reference>
<dbReference type="RefSeq" id="XP_019021375.1">
    <property type="nucleotide sequence ID" value="XM_019167051.1"/>
</dbReference>
<dbReference type="OrthoDB" id="64281at2759"/>
<organism evidence="3 4">
    <name type="scientific">Saitoella complicata (strain BCRC 22490 / CBS 7301 / JCM 7358 / NBRC 10748 / NRRL Y-17804)</name>
    <dbReference type="NCBI Taxonomy" id="698492"/>
    <lineage>
        <taxon>Eukaryota</taxon>
        <taxon>Fungi</taxon>
        <taxon>Dikarya</taxon>
        <taxon>Ascomycota</taxon>
        <taxon>Taphrinomycotina</taxon>
        <taxon>Taphrinomycotina incertae sedis</taxon>
        <taxon>Saitoella</taxon>
    </lineage>
</organism>
<feature type="chain" id="PRO_5002430741" description="DUF7492 domain-containing protein" evidence="1">
    <location>
        <begin position="22"/>
        <end position="337"/>
    </location>
</feature>
<protein>
    <recommendedName>
        <fullName evidence="2">DUF7492 domain-containing protein</fullName>
    </recommendedName>
</protein>
<dbReference type="PANTHER" id="PTHR35559:SF1">
    <property type="entry name" value="CHITIN-BINDING TYPE-4 DOMAIN-CONTAINING PROTEIN"/>
    <property type="match status" value="1"/>
</dbReference>
<evidence type="ECO:0000313" key="4">
    <source>
        <dbReference type="Proteomes" id="UP000033140"/>
    </source>
</evidence>
<accession>A0A0E9NL94</accession>
<dbReference type="PANTHER" id="PTHR35559">
    <property type="entry name" value="CHITIN-BINDING TYPE-4 DOMAIN-CONTAINING PROTEIN"/>
    <property type="match status" value="1"/>
</dbReference>
<dbReference type="Pfam" id="PF24320">
    <property type="entry name" value="DUF7492"/>
    <property type="match status" value="1"/>
</dbReference>